<dbReference type="Proteomes" id="UP000316775">
    <property type="component" value="Unassembled WGS sequence"/>
</dbReference>
<keyword evidence="4 6" id="KW-0862">Zinc</keyword>
<evidence type="ECO:0000256" key="5">
    <source>
        <dbReference type="ARBA" id="ARBA00023049"/>
    </source>
</evidence>
<dbReference type="InterPro" id="IPR051156">
    <property type="entry name" value="Mito/Outer_Membr_Metalloprot"/>
</dbReference>
<keyword evidence="2" id="KW-0479">Metal-binding</keyword>
<dbReference type="PROSITE" id="PS51257">
    <property type="entry name" value="PROKAR_LIPOPROTEIN"/>
    <property type="match status" value="1"/>
</dbReference>
<comment type="cofactor">
    <cofactor evidence="6">
        <name>Zn(2+)</name>
        <dbReference type="ChEBI" id="CHEBI:29105"/>
    </cofactor>
    <text evidence="6">Binds 1 zinc ion per subunit.</text>
</comment>
<proteinExistence type="inferred from homology"/>
<keyword evidence="1 6" id="KW-0645">Protease</keyword>
<dbReference type="GO" id="GO:0051603">
    <property type="term" value="P:proteolysis involved in protein catabolic process"/>
    <property type="evidence" value="ECO:0007669"/>
    <property type="project" value="TreeGrafter"/>
</dbReference>
<dbReference type="Gene3D" id="3.30.2010.10">
    <property type="entry name" value="Metalloproteases ('zincins'), catalytic domain"/>
    <property type="match status" value="1"/>
</dbReference>
<feature type="domain" description="Peptidase M48" evidence="7">
    <location>
        <begin position="77"/>
        <end position="256"/>
    </location>
</feature>
<dbReference type="PANTHER" id="PTHR22726">
    <property type="entry name" value="METALLOENDOPEPTIDASE OMA1"/>
    <property type="match status" value="1"/>
</dbReference>
<dbReference type="Pfam" id="PF01435">
    <property type="entry name" value="Peptidase_M48"/>
    <property type="match status" value="1"/>
</dbReference>
<dbReference type="PANTHER" id="PTHR22726:SF1">
    <property type="entry name" value="METALLOENDOPEPTIDASE OMA1, MITOCHONDRIAL"/>
    <property type="match status" value="1"/>
</dbReference>
<comment type="caution">
    <text evidence="8">The sequence shown here is derived from an EMBL/GenBank/DDBJ whole genome shotgun (WGS) entry which is preliminary data.</text>
</comment>
<evidence type="ECO:0000256" key="2">
    <source>
        <dbReference type="ARBA" id="ARBA00022723"/>
    </source>
</evidence>
<dbReference type="RefSeq" id="WP_073246481.1">
    <property type="nucleotide sequence ID" value="NZ_BJNP01000040.1"/>
</dbReference>
<keyword evidence="3 6" id="KW-0378">Hydrolase</keyword>
<dbReference type="EMBL" id="BJNP01000040">
    <property type="protein sequence ID" value="GEC73352.1"/>
    <property type="molecule type" value="Genomic_DNA"/>
</dbReference>
<dbReference type="OrthoDB" id="9810445at2"/>
<dbReference type="GO" id="GO:0004222">
    <property type="term" value="F:metalloendopeptidase activity"/>
    <property type="evidence" value="ECO:0007669"/>
    <property type="project" value="InterPro"/>
</dbReference>
<dbReference type="InterPro" id="IPR001915">
    <property type="entry name" value="Peptidase_M48"/>
</dbReference>
<evidence type="ECO:0000256" key="3">
    <source>
        <dbReference type="ARBA" id="ARBA00022801"/>
    </source>
</evidence>
<gene>
    <name evidence="8" type="ORF">FFL01_28910</name>
</gene>
<evidence type="ECO:0000259" key="7">
    <source>
        <dbReference type="Pfam" id="PF01435"/>
    </source>
</evidence>
<comment type="similarity">
    <text evidence="6">Belongs to the peptidase M48 family.</text>
</comment>
<accession>A0A4Y4B1S9</accession>
<evidence type="ECO:0000313" key="8">
    <source>
        <dbReference type="EMBL" id="GEC73352.1"/>
    </source>
</evidence>
<dbReference type="AlphaFoldDB" id="A0A4Y4B1S9"/>
<keyword evidence="5 6" id="KW-0482">Metalloprotease</keyword>
<dbReference type="STRING" id="983.SAMN05443543_1108"/>
<name>A0A4Y4B1S9_9FLAO</name>
<dbReference type="GO" id="GO:0046872">
    <property type="term" value="F:metal ion binding"/>
    <property type="evidence" value="ECO:0007669"/>
    <property type="project" value="UniProtKB-KW"/>
</dbReference>
<keyword evidence="9" id="KW-1185">Reference proteome</keyword>
<organism evidence="8 9">
    <name type="scientific">Flavobacterium flevense</name>
    <dbReference type="NCBI Taxonomy" id="983"/>
    <lineage>
        <taxon>Bacteria</taxon>
        <taxon>Pseudomonadati</taxon>
        <taxon>Bacteroidota</taxon>
        <taxon>Flavobacteriia</taxon>
        <taxon>Flavobacteriales</taxon>
        <taxon>Flavobacteriaceae</taxon>
        <taxon>Flavobacterium</taxon>
    </lineage>
</organism>
<dbReference type="CDD" id="cd07331">
    <property type="entry name" value="M48C_Oma1_like"/>
    <property type="match status" value="1"/>
</dbReference>
<evidence type="ECO:0000256" key="1">
    <source>
        <dbReference type="ARBA" id="ARBA00022670"/>
    </source>
</evidence>
<sequence length="272" mass="29230">MKKNLLFIGIAVAGLIYSCATNPLTGKKTLNFVSNSELFPSSFQQYKTFLNENKVITGTADAKKVETVGMKIKSAAERYLASLGQTDYLNGYQWEYKLVDSKDINAWCMPGGKIVVYSGILPVTKNDAGLATVMGHEVSHALANHGAQRMSASQLQTLGAAGVAVATGSKSAEKQQMWQQYYGIGSQVGVMLPFSRSHETEADKIGLILMAIAGYNPEEAISFWTRMSASSNGQAPAEMLSTHPSDATRIANLKAMVPEAKAVAAKFGVTFK</sequence>
<protein>
    <submittedName>
        <fullName evidence="8">Peptidase M48</fullName>
    </submittedName>
</protein>
<reference evidence="8 9" key="1">
    <citation type="submission" date="2019-06" db="EMBL/GenBank/DDBJ databases">
        <title>Whole genome shotgun sequence of Flavobacterium flevense NBRC 14960.</title>
        <authorList>
            <person name="Hosoyama A."/>
            <person name="Uohara A."/>
            <person name="Ohji S."/>
            <person name="Ichikawa N."/>
        </authorList>
    </citation>
    <scope>NUCLEOTIDE SEQUENCE [LARGE SCALE GENOMIC DNA]</scope>
    <source>
        <strain evidence="8 9">NBRC 14960</strain>
    </source>
</reference>
<evidence type="ECO:0000256" key="6">
    <source>
        <dbReference type="RuleBase" id="RU003983"/>
    </source>
</evidence>
<evidence type="ECO:0000313" key="9">
    <source>
        <dbReference type="Proteomes" id="UP000316775"/>
    </source>
</evidence>
<dbReference type="GO" id="GO:0016020">
    <property type="term" value="C:membrane"/>
    <property type="evidence" value="ECO:0007669"/>
    <property type="project" value="TreeGrafter"/>
</dbReference>
<evidence type="ECO:0000256" key="4">
    <source>
        <dbReference type="ARBA" id="ARBA00022833"/>
    </source>
</evidence>